<dbReference type="HAMAP" id="MF_01341">
    <property type="entry name" value="Ribosomal_uL15"/>
    <property type="match status" value="1"/>
</dbReference>
<feature type="domain" description="Large ribosomal subunit protein uL15/eL18" evidence="5">
    <location>
        <begin position="75"/>
        <end position="149"/>
    </location>
</feature>
<evidence type="ECO:0000256" key="4">
    <source>
        <dbReference type="SAM" id="MobiDB-lite"/>
    </source>
</evidence>
<evidence type="ECO:0000256" key="3">
    <source>
        <dbReference type="ARBA" id="ARBA00023274"/>
    </source>
</evidence>
<dbReference type="InterPro" id="IPR036227">
    <property type="entry name" value="Ribosomal_uL15/eL18_sf"/>
</dbReference>
<comment type="similarity">
    <text evidence="1">Belongs to the universal ribosomal protein uL15 family.</text>
</comment>
<keyword evidence="2 6" id="KW-0689">Ribosomal protein</keyword>
<dbReference type="PANTHER" id="PTHR12934">
    <property type="entry name" value="50S RIBOSOMAL PROTEIN L15"/>
    <property type="match status" value="1"/>
</dbReference>
<reference evidence="6" key="1">
    <citation type="submission" date="2018-06" db="EMBL/GenBank/DDBJ databases">
        <authorList>
            <person name="Zhirakovskaya E."/>
        </authorList>
    </citation>
    <scope>NUCLEOTIDE SEQUENCE</scope>
</reference>
<evidence type="ECO:0000313" key="6">
    <source>
        <dbReference type="EMBL" id="VAW01162.1"/>
    </source>
</evidence>
<gene>
    <name evidence="6" type="ORF">MNBD_ALPHA01-681</name>
</gene>
<dbReference type="InterPro" id="IPR021131">
    <property type="entry name" value="Ribosomal_uL15/eL18"/>
</dbReference>
<dbReference type="PROSITE" id="PS00475">
    <property type="entry name" value="RIBOSOMAL_L15"/>
    <property type="match status" value="1"/>
</dbReference>
<dbReference type="Pfam" id="PF00828">
    <property type="entry name" value="Ribosomal_L27A"/>
    <property type="match status" value="1"/>
</dbReference>
<accession>A0A3B0SF37</accession>
<dbReference type="GO" id="GO:0022625">
    <property type="term" value="C:cytosolic large ribosomal subunit"/>
    <property type="evidence" value="ECO:0007669"/>
    <property type="project" value="TreeGrafter"/>
</dbReference>
<dbReference type="EMBL" id="UOEJ01000143">
    <property type="protein sequence ID" value="VAW01162.1"/>
    <property type="molecule type" value="Genomic_DNA"/>
</dbReference>
<evidence type="ECO:0000256" key="1">
    <source>
        <dbReference type="ARBA" id="ARBA00007320"/>
    </source>
</evidence>
<dbReference type="InterPro" id="IPR001196">
    <property type="entry name" value="Ribosomal_uL15_CS"/>
</dbReference>
<feature type="region of interest" description="Disordered" evidence="4">
    <location>
        <begin position="1"/>
        <end position="41"/>
    </location>
</feature>
<name>A0A3B0SF37_9ZZZZ</name>
<organism evidence="6">
    <name type="scientific">hydrothermal vent metagenome</name>
    <dbReference type="NCBI Taxonomy" id="652676"/>
    <lineage>
        <taxon>unclassified sequences</taxon>
        <taxon>metagenomes</taxon>
        <taxon>ecological metagenomes</taxon>
    </lineage>
</organism>
<feature type="compositionally biased region" description="Gly residues" evidence="4">
    <location>
        <begin position="21"/>
        <end position="35"/>
    </location>
</feature>
<dbReference type="Gene3D" id="3.100.10.10">
    <property type="match status" value="1"/>
</dbReference>
<dbReference type="NCBIfam" id="TIGR01071">
    <property type="entry name" value="rplO_bact"/>
    <property type="match status" value="1"/>
</dbReference>
<protein>
    <submittedName>
        <fullName evidence="6">LSU ribosomal protein L15p (L27Ae)</fullName>
    </submittedName>
</protein>
<evidence type="ECO:0000256" key="2">
    <source>
        <dbReference type="ARBA" id="ARBA00022980"/>
    </source>
</evidence>
<dbReference type="GO" id="GO:0003735">
    <property type="term" value="F:structural constituent of ribosome"/>
    <property type="evidence" value="ECO:0007669"/>
    <property type="project" value="InterPro"/>
</dbReference>
<dbReference type="AlphaFoldDB" id="A0A3B0SF37"/>
<dbReference type="InterPro" id="IPR030878">
    <property type="entry name" value="Ribosomal_uL15"/>
</dbReference>
<dbReference type="SUPFAM" id="SSF52080">
    <property type="entry name" value="Ribosomal proteins L15p and L18e"/>
    <property type="match status" value="1"/>
</dbReference>
<dbReference type="InterPro" id="IPR005749">
    <property type="entry name" value="Ribosomal_uL15_bac-type"/>
</dbReference>
<dbReference type="GO" id="GO:0006412">
    <property type="term" value="P:translation"/>
    <property type="evidence" value="ECO:0007669"/>
    <property type="project" value="InterPro"/>
</dbReference>
<keyword evidence="3" id="KW-0687">Ribonucleoprotein</keyword>
<sequence length="161" mass="16690">MKLNELVNKPGATKNRKRIGRGIGSGTGKTGGRGVKGQKSRSGVAIKGFEGGQMPIYQRLPKRGFNNINRKVFVPVNLGRLQEAIDNKKIDTKKTITIDLLQAAGVVNGVKDGVRLLAKGALKSKVNIEVSGASAAAIAAVEKAGGKVTVTSVATAGQASE</sequence>
<evidence type="ECO:0000259" key="5">
    <source>
        <dbReference type="Pfam" id="PF00828"/>
    </source>
</evidence>
<dbReference type="PANTHER" id="PTHR12934:SF11">
    <property type="entry name" value="LARGE RIBOSOMAL SUBUNIT PROTEIN UL15M"/>
    <property type="match status" value="1"/>
</dbReference>
<proteinExistence type="inferred from homology"/>